<organism evidence="1">
    <name type="scientific">Rhizophora mucronata</name>
    <name type="common">Asiatic mangrove</name>
    <dbReference type="NCBI Taxonomy" id="61149"/>
    <lineage>
        <taxon>Eukaryota</taxon>
        <taxon>Viridiplantae</taxon>
        <taxon>Streptophyta</taxon>
        <taxon>Embryophyta</taxon>
        <taxon>Tracheophyta</taxon>
        <taxon>Spermatophyta</taxon>
        <taxon>Magnoliopsida</taxon>
        <taxon>eudicotyledons</taxon>
        <taxon>Gunneridae</taxon>
        <taxon>Pentapetalae</taxon>
        <taxon>rosids</taxon>
        <taxon>fabids</taxon>
        <taxon>Malpighiales</taxon>
        <taxon>Rhizophoraceae</taxon>
        <taxon>Rhizophora</taxon>
    </lineage>
</organism>
<accession>A0A2P2LKG9</accession>
<sequence>MNWRLEHTRSSETKITSEFKFLTQLRKHPIGFLKMEYKIKKMIFDK</sequence>
<dbReference type="AlphaFoldDB" id="A0A2P2LKG9"/>
<dbReference type="EMBL" id="GGEC01037980">
    <property type="protein sequence ID" value="MBX18464.1"/>
    <property type="molecule type" value="Transcribed_RNA"/>
</dbReference>
<protein>
    <submittedName>
        <fullName evidence="1">Uncharacterized protein</fullName>
    </submittedName>
</protein>
<name>A0A2P2LKG9_RHIMU</name>
<proteinExistence type="predicted"/>
<evidence type="ECO:0000313" key="1">
    <source>
        <dbReference type="EMBL" id="MBX18464.1"/>
    </source>
</evidence>
<reference evidence="1" key="1">
    <citation type="submission" date="2018-02" db="EMBL/GenBank/DDBJ databases">
        <title>Rhizophora mucronata_Transcriptome.</title>
        <authorList>
            <person name="Meera S.P."/>
            <person name="Sreeshan A."/>
            <person name="Augustine A."/>
        </authorList>
    </citation>
    <scope>NUCLEOTIDE SEQUENCE</scope>
    <source>
        <tissue evidence="1">Leaf</tissue>
    </source>
</reference>